<dbReference type="KEGG" id="hlo:J0X27_02775"/>
<keyword evidence="2" id="KW-1185">Reference proteome</keyword>
<dbReference type="Proteomes" id="UP000663191">
    <property type="component" value="Chromosome"/>
</dbReference>
<dbReference type="EMBL" id="CP071463">
    <property type="protein sequence ID" value="QSW85780.1"/>
    <property type="molecule type" value="Genomic_DNA"/>
</dbReference>
<reference evidence="1 2" key="1">
    <citation type="journal article" date="2006" name="Int. J. Syst. Evol. Microbiol.">
        <title>Haloterrigena longa sp. nov. and Haloterrigena limicola sp. nov., extremely halophilic archaea isolated from a salt lake.</title>
        <authorList>
            <person name="Cui H.L."/>
            <person name="Tohty D."/>
            <person name="Zhou P.J."/>
            <person name="Liu S.J."/>
        </authorList>
    </citation>
    <scope>NUCLEOTIDE SEQUENCE [LARGE SCALE GENOMIC DNA]</scope>
    <source>
        <strain evidence="1 2">ABH32</strain>
    </source>
</reference>
<gene>
    <name evidence="1" type="ORF">J0X27_02775</name>
</gene>
<sequence>MEDEQGGVVSDRATFARRLDALKREGSNVLLVGAAAGTHETACRQLLGAAKRDSRYRLFVTSEDDHVACERTETAADERTHTIDSSAVLEAGANTRTESGQPPLGTLGIEIIEAIDEFADAADGLEPSELRVCVDSMVPLLRASDAETVFRLLHVMTARVTQARGMGHYHLPLAADHDAVNLLEPMFDAVVTVRSQNGTDEQRWHLRDADTTTDWIEL</sequence>
<dbReference type="RefSeq" id="WP_207270948.1">
    <property type="nucleotide sequence ID" value="NZ_CP071463.1"/>
</dbReference>
<proteinExistence type="predicted"/>
<dbReference type="OrthoDB" id="252760at2157"/>
<protein>
    <recommendedName>
        <fullName evidence="3">KaiC-like domain-containing protein</fullName>
    </recommendedName>
</protein>
<accession>A0A8A2UAV7</accession>
<dbReference type="GeneID" id="63182633"/>
<dbReference type="InterPro" id="IPR055927">
    <property type="entry name" value="DUF7504"/>
</dbReference>
<organism evidence="1 2">
    <name type="scientific">Natrinema longum</name>
    <dbReference type="NCBI Taxonomy" id="370324"/>
    <lineage>
        <taxon>Archaea</taxon>
        <taxon>Methanobacteriati</taxon>
        <taxon>Methanobacteriota</taxon>
        <taxon>Stenosarchaea group</taxon>
        <taxon>Halobacteria</taxon>
        <taxon>Halobacteriales</taxon>
        <taxon>Natrialbaceae</taxon>
        <taxon>Natrinema</taxon>
    </lineage>
</organism>
<evidence type="ECO:0000313" key="1">
    <source>
        <dbReference type="EMBL" id="QSW85780.1"/>
    </source>
</evidence>
<evidence type="ECO:0000313" key="2">
    <source>
        <dbReference type="Proteomes" id="UP000663191"/>
    </source>
</evidence>
<dbReference type="Pfam" id="PF24336">
    <property type="entry name" value="DUF7504"/>
    <property type="match status" value="1"/>
</dbReference>
<dbReference type="AlphaFoldDB" id="A0A8A2UAV7"/>
<name>A0A8A2UAV7_9EURY</name>
<evidence type="ECO:0008006" key="3">
    <source>
        <dbReference type="Google" id="ProtNLM"/>
    </source>
</evidence>